<dbReference type="Proteomes" id="UP000237466">
    <property type="component" value="Unassembled WGS sequence"/>
</dbReference>
<proteinExistence type="predicted"/>
<reference evidence="2 3" key="1">
    <citation type="journal article" date="2018" name="Front. Microbiol.">
        <title>Phylogeny of Vibrio vulnificus from the Analysis of the Core-Genome: Implications for Intra-Species Taxonomy.</title>
        <authorList>
            <person name="Roig F.J."/>
            <person name="Gonzalez-Candelas F."/>
            <person name="Sanjuan E."/>
            <person name="Fouz B."/>
            <person name="Feil E.J."/>
            <person name="Llorens C."/>
            <person name="Baker-Austin C."/>
            <person name="Oliver J.D."/>
            <person name="Danin-Poleg Y."/>
            <person name="Gibas C.J."/>
            <person name="Kashi Y."/>
            <person name="Gulig P.A."/>
            <person name="Morrison S.S."/>
            <person name="Amaro C."/>
        </authorList>
    </citation>
    <scope>NUCLEOTIDE SEQUENCE [LARGE SCALE GENOMIC DNA]</scope>
    <source>
        <strain evidence="2 3">CECT4608</strain>
    </source>
</reference>
<evidence type="ECO:0000313" key="3">
    <source>
        <dbReference type="Proteomes" id="UP000237466"/>
    </source>
</evidence>
<feature type="transmembrane region" description="Helical" evidence="1">
    <location>
        <begin position="68"/>
        <end position="88"/>
    </location>
</feature>
<keyword evidence="1" id="KW-0812">Transmembrane</keyword>
<dbReference type="AlphaFoldDB" id="A0A2S3R325"/>
<dbReference type="RefSeq" id="WP_103200350.1">
    <property type="nucleotide sequence ID" value="NZ_JAODPR010000056.1"/>
</dbReference>
<protein>
    <submittedName>
        <fullName evidence="2">Uncharacterized protein</fullName>
    </submittedName>
</protein>
<keyword evidence="1" id="KW-1133">Transmembrane helix</keyword>
<comment type="caution">
    <text evidence="2">The sequence shown here is derived from an EMBL/GenBank/DDBJ whole genome shotgun (WGS) entry which is preliminary data.</text>
</comment>
<organism evidence="2 3">
    <name type="scientific">Vibrio vulnificus</name>
    <dbReference type="NCBI Taxonomy" id="672"/>
    <lineage>
        <taxon>Bacteria</taxon>
        <taxon>Pseudomonadati</taxon>
        <taxon>Pseudomonadota</taxon>
        <taxon>Gammaproteobacteria</taxon>
        <taxon>Vibrionales</taxon>
        <taxon>Vibrionaceae</taxon>
        <taxon>Vibrio</taxon>
    </lineage>
</organism>
<keyword evidence="1" id="KW-0472">Membrane</keyword>
<accession>A0A2S3R325</accession>
<name>A0A2S3R325_VIBVL</name>
<sequence>MYDISDFSIANGRLSIGEDSYELSKIKSVKVVENKLSAHLVKASVTSAIASSILWLFEPFATPWGFDINAGVVALVITFPVVLLLSIFRSKYQLQIEFEHQDEVGLQWVTVASGRAEQELTAFKKVEQDLSQAVV</sequence>
<evidence type="ECO:0000313" key="2">
    <source>
        <dbReference type="EMBL" id="POB48094.1"/>
    </source>
</evidence>
<dbReference type="EMBL" id="PDGH01000085">
    <property type="protein sequence ID" value="POB48094.1"/>
    <property type="molecule type" value="Genomic_DNA"/>
</dbReference>
<gene>
    <name evidence="2" type="ORF">CRN52_11155</name>
</gene>
<evidence type="ECO:0000256" key="1">
    <source>
        <dbReference type="SAM" id="Phobius"/>
    </source>
</evidence>